<keyword evidence="5" id="KW-1185">Reference proteome</keyword>
<dbReference type="InterPro" id="IPR024743">
    <property type="entry name" value="Dynein_HC_stalk"/>
</dbReference>
<dbReference type="GO" id="GO:0007018">
    <property type="term" value="P:microtubule-based movement"/>
    <property type="evidence" value="ECO:0007669"/>
    <property type="project" value="InterPro"/>
</dbReference>
<dbReference type="Gene3D" id="1.20.920.20">
    <property type="match status" value="1"/>
</dbReference>
<dbReference type="PANTHER" id="PTHR46532">
    <property type="entry name" value="MALE FERTILITY FACTOR KL5"/>
    <property type="match status" value="1"/>
</dbReference>
<protein>
    <recommendedName>
        <fullName evidence="6">Dynein heavy chain AAA module D4 domain-containing protein</fullName>
    </recommendedName>
</protein>
<evidence type="ECO:0000256" key="1">
    <source>
        <dbReference type="ARBA" id="ARBA00008887"/>
    </source>
</evidence>
<dbReference type="InterPro" id="IPR024317">
    <property type="entry name" value="Dynein_heavy_chain_D4_dom"/>
</dbReference>
<gene>
    <name evidence="4" type="ORF">GPUH_LOCUS710</name>
</gene>
<accession>A0A3P6P5L2</accession>
<name>A0A3P6P5L2_9BILA</name>
<evidence type="ECO:0000313" key="5">
    <source>
        <dbReference type="Proteomes" id="UP000271098"/>
    </source>
</evidence>
<dbReference type="SUPFAM" id="SSF52540">
    <property type="entry name" value="P-loop containing nucleoside triphosphate hydrolases"/>
    <property type="match status" value="1"/>
</dbReference>
<dbReference type="Pfam" id="PF12780">
    <property type="entry name" value="AAA_8"/>
    <property type="match status" value="1"/>
</dbReference>
<feature type="domain" description="Dynein heavy chain AAA module D4" evidence="3">
    <location>
        <begin position="35"/>
        <end position="236"/>
    </location>
</feature>
<evidence type="ECO:0008006" key="6">
    <source>
        <dbReference type="Google" id="ProtNLM"/>
    </source>
</evidence>
<evidence type="ECO:0000259" key="3">
    <source>
        <dbReference type="Pfam" id="PF12780"/>
    </source>
</evidence>
<dbReference type="AlphaFoldDB" id="A0A3P6P5L2"/>
<dbReference type="Gene3D" id="3.40.50.300">
    <property type="entry name" value="P-loop containing nucleotide triphosphate hydrolases"/>
    <property type="match status" value="1"/>
</dbReference>
<evidence type="ECO:0000259" key="2">
    <source>
        <dbReference type="Pfam" id="PF12777"/>
    </source>
</evidence>
<dbReference type="Proteomes" id="UP000271098">
    <property type="component" value="Unassembled WGS sequence"/>
</dbReference>
<dbReference type="GO" id="GO:0045505">
    <property type="term" value="F:dynein intermediate chain binding"/>
    <property type="evidence" value="ECO:0007669"/>
    <property type="project" value="InterPro"/>
</dbReference>
<dbReference type="InterPro" id="IPR027417">
    <property type="entry name" value="P-loop_NTPase"/>
</dbReference>
<dbReference type="GO" id="GO:0005858">
    <property type="term" value="C:axonemal dynein complex"/>
    <property type="evidence" value="ECO:0007669"/>
    <property type="project" value="TreeGrafter"/>
</dbReference>
<proteinExistence type="inferred from homology"/>
<organism evidence="4 5">
    <name type="scientific">Gongylonema pulchrum</name>
    <dbReference type="NCBI Taxonomy" id="637853"/>
    <lineage>
        <taxon>Eukaryota</taxon>
        <taxon>Metazoa</taxon>
        <taxon>Ecdysozoa</taxon>
        <taxon>Nematoda</taxon>
        <taxon>Chromadorea</taxon>
        <taxon>Rhabditida</taxon>
        <taxon>Spirurina</taxon>
        <taxon>Spiruromorpha</taxon>
        <taxon>Spiruroidea</taxon>
        <taxon>Gongylonematidae</taxon>
        <taxon>Gongylonema</taxon>
    </lineage>
</organism>
<dbReference type="OrthoDB" id="5859446at2759"/>
<evidence type="ECO:0000313" key="4">
    <source>
        <dbReference type="EMBL" id="VDK28577.1"/>
    </source>
</evidence>
<reference evidence="4 5" key="1">
    <citation type="submission" date="2018-11" db="EMBL/GenBank/DDBJ databases">
        <authorList>
            <consortium name="Pathogen Informatics"/>
        </authorList>
    </citation>
    <scope>NUCLEOTIDE SEQUENCE [LARGE SCALE GENOMIC DNA]</scope>
</reference>
<dbReference type="Pfam" id="PF12777">
    <property type="entry name" value="MT"/>
    <property type="match status" value="1"/>
</dbReference>
<dbReference type="EMBL" id="UYRT01000697">
    <property type="protein sequence ID" value="VDK28577.1"/>
    <property type="molecule type" value="Genomic_DNA"/>
</dbReference>
<dbReference type="InterPro" id="IPR026983">
    <property type="entry name" value="DHC"/>
</dbReference>
<feature type="domain" description="Dynein heavy chain coiled coil stalk" evidence="2">
    <location>
        <begin position="271"/>
        <end position="400"/>
    </location>
</feature>
<dbReference type="PANTHER" id="PTHR46532:SF15">
    <property type="entry name" value="CYTOPLASMIC DYNEIN 2 HEAVY CHAIN 1"/>
    <property type="match status" value="1"/>
</dbReference>
<dbReference type="GO" id="GO:0051959">
    <property type="term" value="F:dynein light intermediate chain binding"/>
    <property type="evidence" value="ECO:0007669"/>
    <property type="project" value="InterPro"/>
</dbReference>
<comment type="similarity">
    <text evidence="1">Belongs to the dynein heavy chain family.</text>
</comment>
<sequence length="411" mass="45681">MYVSAQGTLPTKMLKGAPLPIIPFKEYASLLQKAINRYGGSVLLAGRAGMGQREAASLVANMHQIPVFSPKLTSTYGTKQFRNDLKTVIQNAAISGEQVVFIVEDYHLLHEKFLQSIDSVLSSGDLPGIFTAQEFESCLAGLRDQASQDAFRGDLHSYFTRKVKANLHVVLILNIDSADFAVKCSSNPSLYKECAVIWEETWDKSVLTQVAELILLHHNEKPSADTLAAFGQMYQLCPTAIAPPAKFISFVENYNQILKKKRTAVESRSNRLKVGIGKLAEAHESISKMQKKAAKKSKLLAEKQTDADMALKAISKSMTNANDQRADIEKLKMATAKENEKIEKQKSLIEEQLREVEPLLREAREAVGSIKPESLSEIRSLRAPPEAIRDILQAVLLFMGIFDTSWEAMRK</sequence>